<evidence type="ECO:0008006" key="3">
    <source>
        <dbReference type="Google" id="ProtNLM"/>
    </source>
</evidence>
<evidence type="ECO:0000313" key="2">
    <source>
        <dbReference type="Proteomes" id="UP000672602"/>
    </source>
</evidence>
<name>A0A8J7V1N0_9PROT</name>
<gene>
    <name evidence="1" type="ORF">KAJ83_05820</name>
</gene>
<organism evidence="1 2">
    <name type="scientific">Marivibrio halodurans</name>
    <dbReference type="NCBI Taxonomy" id="2039722"/>
    <lineage>
        <taxon>Bacteria</taxon>
        <taxon>Pseudomonadati</taxon>
        <taxon>Pseudomonadota</taxon>
        <taxon>Alphaproteobacteria</taxon>
        <taxon>Rhodospirillales</taxon>
        <taxon>Rhodospirillaceae</taxon>
        <taxon>Marivibrio</taxon>
    </lineage>
</organism>
<proteinExistence type="predicted"/>
<sequence>MYGRILSVFSAIIIAGCVSNHRVDSWPSPNGKATSLKAEYRPLEGEDPRPAVILLHGCGSWYGDRLGVWGEWFRERGYHALAVDSFESRGYTDGICRDLGRVPYFNRVSDAYGAL</sequence>
<dbReference type="PROSITE" id="PS51257">
    <property type="entry name" value="PROKAR_LIPOPROTEIN"/>
    <property type="match status" value="1"/>
</dbReference>
<accession>A0A8J7V1N0</accession>
<reference evidence="1" key="1">
    <citation type="submission" date="2021-04" db="EMBL/GenBank/DDBJ databases">
        <authorList>
            <person name="Zhang D.-C."/>
        </authorList>
    </citation>
    <scope>NUCLEOTIDE SEQUENCE</scope>
    <source>
        <strain evidence="1">CGMCC 1.15697</strain>
    </source>
</reference>
<keyword evidence="2" id="KW-1185">Reference proteome</keyword>
<dbReference type="Proteomes" id="UP000672602">
    <property type="component" value="Unassembled WGS sequence"/>
</dbReference>
<dbReference type="RefSeq" id="WP_210681082.1">
    <property type="nucleotide sequence ID" value="NZ_JAGMWN010000002.1"/>
</dbReference>
<dbReference type="Gene3D" id="3.40.50.1820">
    <property type="entry name" value="alpha/beta hydrolase"/>
    <property type="match status" value="1"/>
</dbReference>
<dbReference type="InterPro" id="IPR029058">
    <property type="entry name" value="AB_hydrolase_fold"/>
</dbReference>
<dbReference type="SUPFAM" id="SSF53474">
    <property type="entry name" value="alpha/beta-Hydrolases"/>
    <property type="match status" value="1"/>
</dbReference>
<dbReference type="AlphaFoldDB" id="A0A8J7V1N0"/>
<protein>
    <recommendedName>
        <fullName evidence="3">Alpha/beta hydrolase</fullName>
    </recommendedName>
</protein>
<comment type="caution">
    <text evidence="1">The sequence shown here is derived from an EMBL/GenBank/DDBJ whole genome shotgun (WGS) entry which is preliminary data.</text>
</comment>
<dbReference type="EMBL" id="JAGMWN010000002">
    <property type="protein sequence ID" value="MBP5856515.1"/>
    <property type="molecule type" value="Genomic_DNA"/>
</dbReference>
<evidence type="ECO:0000313" key="1">
    <source>
        <dbReference type="EMBL" id="MBP5856515.1"/>
    </source>
</evidence>